<dbReference type="AlphaFoldDB" id="A0A7U2FAM1"/>
<reference evidence="2" key="1">
    <citation type="journal article" date="2021" name="BMC Genomics">
        <title>Chromosome-level genome assembly and manually-curated proteome of model necrotroph Parastagonospora nodorum Sn15 reveals a genome-wide trove of candidate effector homologs, and redundancy of virulence-related functions within an accessory chromosome.</title>
        <authorList>
            <person name="Bertazzoni S."/>
            <person name="Jones D.A.B."/>
            <person name="Phan H.T."/>
            <person name="Tan K.-C."/>
            <person name="Hane J.K."/>
        </authorList>
    </citation>
    <scope>NUCLEOTIDE SEQUENCE [LARGE SCALE GENOMIC DNA]</scope>
    <source>
        <strain evidence="2">SN15 / ATCC MYA-4574 / FGSC 10173)</strain>
    </source>
</reference>
<evidence type="ECO:0000313" key="2">
    <source>
        <dbReference type="Proteomes" id="UP000663193"/>
    </source>
</evidence>
<accession>A0A7U2FAM1</accession>
<evidence type="ECO:0000313" key="1">
    <source>
        <dbReference type="EMBL" id="QRD00744.1"/>
    </source>
</evidence>
<feature type="non-terminal residue" evidence="1">
    <location>
        <position position="1"/>
    </location>
</feature>
<protein>
    <submittedName>
        <fullName evidence="1">Uncharacterized protein</fullName>
    </submittedName>
</protein>
<gene>
    <name evidence="1" type="ORF">JI435_415730</name>
</gene>
<organism evidence="1 2">
    <name type="scientific">Phaeosphaeria nodorum (strain SN15 / ATCC MYA-4574 / FGSC 10173)</name>
    <name type="common">Glume blotch fungus</name>
    <name type="synonym">Parastagonospora nodorum</name>
    <dbReference type="NCBI Taxonomy" id="321614"/>
    <lineage>
        <taxon>Eukaryota</taxon>
        <taxon>Fungi</taxon>
        <taxon>Dikarya</taxon>
        <taxon>Ascomycota</taxon>
        <taxon>Pezizomycotina</taxon>
        <taxon>Dothideomycetes</taxon>
        <taxon>Pleosporomycetidae</taxon>
        <taxon>Pleosporales</taxon>
        <taxon>Pleosporineae</taxon>
        <taxon>Phaeosphaeriaceae</taxon>
        <taxon>Parastagonospora</taxon>
    </lineage>
</organism>
<proteinExistence type="predicted"/>
<sequence length="105" mass="12510">KKRRTKSAFMFFARRREYTQSSHTTTGRLILNYYQKNPNISQSETFSTCISFPRRVSRTHSIILKIYQHISAHPHPTLSIAKKMEFHIQHHTPFSSIFSTRHFPF</sequence>
<name>A0A7U2FAM1_PHANO</name>
<dbReference type="VEuPathDB" id="FungiDB:JI435_415730"/>
<dbReference type="EMBL" id="CP069033">
    <property type="protein sequence ID" value="QRD00744.1"/>
    <property type="molecule type" value="Genomic_DNA"/>
</dbReference>
<keyword evidence="2" id="KW-1185">Reference proteome</keyword>
<dbReference type="Proteomes" id="UP000663193">
    <property type="component" value="Chromosome 11"/>
</dbReference>